<dbReference type="InterPro" id="IPR013766">
    <property type="entry name" value="Thioredoxin_domain"/>
</dbReference>
<dbReference type="Proteomes" id="UP000198461">
    <property type="component" value="Unassembled WGS sequence"/>
</dbReference>
<accession>A0A1N6F2G6</accession>
<dbReference type="AlphaFoldDB" id="A0A1N6F2G6"/>
<dbReference type="Pfam" id="PF13098">
    <property type="entry name" value="Thioredoxin_2"/>
    <property type="match status" value="1"/>
</dbReference>
<dbReference type="RefSeq" id="WP_074201174.1">
    <property type="nucleotide sequence ID" value="NZ_FSRE01000002.1"/>
</dbReference>
<dbReference type="Gene3D" id="3.40.30.10">
    <property type="entry name" value="Glutaredoxin"/>
    <property type="match status" value="1"/>
</dbReference>
<evidence type="ECO:0000259" key="2">
    <source>
        <dbReference type="PROSITE" id="PS51352"/>
    </source>
</evidence>
<evidence type="ECO:0000256" key="1">
    <source>
        <dbReference type="SAM" id="SignalP"/>
    </source>
</evidence>
<feature type="domain" description="Thioredoxin" evidence="2">
    <location>
        <begin position="17"/>
        <end position="153"/>
    </location>
</feature>
<protein>
    <submittedName>
        <fullName evidence="3">Thioredoxin-related protein</fullName>
    </submittedName>
</protein>
<keyword evidence="4" id="KW-1185">Reference proteome</keyword>
<organism evidence="3 4">
    <name type="scientific">Sulfurivirga caldicuralii</name>
    <dbReference type="NCBI Taxonomy" id="364032"/>
    <lineage>
        <taxon>Bacteria</taxon>
        <taxon>Pseudomonadati</taxon>
        <taxon>Pseudomonadota</taxon>
        <taxon>Gammaproteobacteria</taxon>
        <taxon>Thiotrichales</taxon>
        <taxon>Piscirickettsiaceae</taxon>
        <taxon>Sulfurivirga</taxon>
    </lineage>
</organism>
<evidence type="ECO:0000313" key="3">
    <source>
        <dbReference type="EMBL" id="SIN89433.1"/>
    </source>
</evidence>
<dbReference type="InterPro" id="IPR036249">
    <property type="entry name" value="Thioredoxin-like_sf"/>
</dbReference>
<evidence type="ECO:0000313" key="4">
    <source>
        <dbReference type="Proteomes" id="UP000198461"/>
    </source>
</evidence>
<dbReference type="InterPro" id="IPR012336">
    <property type="entry name" value="Thioredoxin-like_fold"/>
</dbReference>
<dbReference type="SUPFAM" id="SSF52833">
    <property type="entry name" value="Thioredoxin-like"/>
    <property type="match status" value="1"/>
</dbReference>
<dbReference type="CDD" id="cd02951">
    <property type="entry name" value="SoxW"/>
    <property type="match status" value="1"/>
</dbReference>
<dbReference type="OrthoDB" id="9791630at2"/>
<dbReference type="InterPro" id="IPR041737">
    <property type="entry name" value="SoxW"/>
</dbReference>
<feature type="signal peptide" evidence="1">
    <location>
        <begin position="1"/>
        <end position="23"/>
    </location>
</feature>
<feature type="chain" id="PRO_5009935817" evidence="1">
    <location>
        <begin position="24"/>
        <end position="174"/>
    </location>
</feature>
<dbReference type="PROSITE" id="PS51352">
    <property type="entry name" value="THIOREDOXIN_2"/>
    <property type="match status" value="1"/>
</dbReference>
<gene>
    <name evidence="3" type="ORF">SAMN05443662_0885</name>
</gene>
<proteinExistence type="predicted"/>
<reference evidence="3 4" key="1">
    <citation type="submission" date="2016-11" db="EMBL/GenBank/DDBJ databases">
        <authorList>
            <person name="Jaros S."/>
            <person name="Januszkiewicz K."/>
            <person name="Wedrychowicz H."/>
        </authorList>
    </citation>
    <scope>NUCLEOTIDE SEQUENCE [LARGE SCALE GENOMIC DNA]</scope>
    <source>
        <strain evidence="3 4">DSM 17737</strain>
    </source>
</reference>
<name>A0A1N6F2G6_9GAMM</name>
<keyword evidence="1" id="KW-0732">Signal</keyword>
<sequence>MKPIMALWNALLWIALLSAPVQAADFFNETFGNFQEELETAREEGKKGVFVFFEMDECPFCHRMKITIFNQSDVIEAMKKDFLAFRWDIEGDTEVVDFDGTEGTMKSLAEKKYRVRATPVMIFFDLNGQPVLRYTGPTRTKDEFLWMIEYVRDGWYKKMKFARFKRMKKAGELK</sequence>
<dbReference type="STRING" id="364032.SAMN05443662_0885"/>
<dbReference type="EMBL" id="FSRE01000002">
    <property type="protein sequence ID" value="SIN89433.1"/>
    <property type="molecule type" value="Genomic_DNA"/>
</dbReference>